<feature type="chain" id="PRO_5045072762" evidence="7">
    <location>
        <begin position="23"/>
        <end position="264"/>
    </location>
</feature>
<evidence type="ECO:0000259" key="9">
    <source>
        <dbReference type="SMART" id="SM00079"/>
    </source>
</evidence>
<dbReference type="EMBL" id="CP129013">
    <property type="protein sequence ID" value="WLR44335.1"/>
    <property type="molecule type" value="Genomic_DNA"/>
</dbReference>
<reference evidence="10 11" key="1">
    <citation type="submission" date="2023-06" db="EMBL/GenBank/DDBJ databases">
        <title>Five Gram-positive bacteria isolated from mangrove sediments in Shenzhen, Guangdong, China.</title>
        <authorList>
            <person name="Yu S."/>
            <person name="Zheng W."/>
            <person name="Huang Y."/>
        </authorList>
    </citation>
    <scope>NUCLEOTIDE SEQUENCE [LARGE SCALE GENOMIC DNA]</scope>
    <source>
        <strain evidence="10 11">SaN35-3</strain>
    </source>
</reference>
<evidence type="ECO:0000256" key="1">
    <source>
        <dbReference type="ARBA" id="ARBA00004193"/>
    </source>
</evidence>
<comment type="similarity">
    <text evidence="2 6">Belongs to the bacterial solute-binding protein 3 family.</text>
</comment>
<evidence type="ECO:0000256" key="2">
    <source>
        <dbReference type="ARBA" id="ARBA00010333"/>
    </source>
</evidence>
<dbReference type="SUPFAM" id="SSF53850">
    <property type="entry name" value="Periplasmic binding protein-like II"/>
    <property type="match status" value="1"/>
</dbReference>
<accession>A0ABY9JYB2</accession>
<dbReference type="InterPro" id="IPR001320">
    <property type="entry name" value="Iontro_rcpt_C"/>
</dbReference>
<evidence type="ECO:0000256" key="4">
    <source>
        <dbReference type="ARBA" id="ARBA00023139"/>
    </source>
</evidence>
<keyword evidence="4" id="KW-0564">Palmitate</keyword>
<name>A0ABY9JYB2_9BACI</name>
<sequence>MRKKHIFSVVFLLILSLGVLTACGDSESASGDGELNLKEDGKLTFAMSGLYKPYNYQDGGELTGFDVEIGNAIAEEMGLEPNPVTNPWESIIAGLEGEKYDAIIGSMGITEERDEVVDFSDLYYRSGAQIFVASDNNGIETVDDLNGKKIGVVKATTYKDLAEEYTDDIVEYTSDPVALQDLPTGRIDAVITDEGVGNYAIQDAGLEVKRVKEPISQDEMAIAVNEGDEELLKEINKALQAIIDNGTYQEISEKWFGKDMLEKQ</sequence>
<evidence type="ECO:0000256" key="6">
    <source>
        <dbReference type="RuleBase" id="RU003744"/>
    </source>
</evidence>
<evidence type="ECO:0000256" key="7">
    <source>
        <dbReference type="SAM" id="SignalP"/>
    </source>
</evidence>
<comment type="subcellular location">
    <subcellularLocation>
        <location evidence="1">Cell membrane</location>
        <topology evidence="1">Lipid-anchor</topology>
    </subcellularLocation>
</comment>
<dbReference type="CDD" id="cd13713">
    <property type="entry name" value="PBP2_Cystine_like_1"/>
    <property type="match status" value="1"/>
</dbReference>
<dbReference type="PROSITE" id="PS01039">
    <property type="entry name" value="SBP_BACTERIAL_3"/>
    <property type="match status" value="1"/>
</dbReference>
<gene>
    <name evidence="10" type="ORF">LC087_12530</name>
</gene>
<keyword evidence="11" id="KW-1185">Reference proteome</keyword>
<dbReference type="Pfam" id="PF00497">
    <property type="entry name" value="SBP_bac_3"/>
    <property type="match status" value="1"/>
</dbReference>
<organism evidence="10 11">
    <name type="scientific">Bacillus carboniphilus</name>
    <dbReference type="NCBI Taxonomy" id="86663"/>
    <lineage>
        <taxon>Bacteria</taxon>
        <taxon>Bacillati</taxon>
        <taxon>Bacillota</taxon>
        <taxon>Bacilli</taxon>
        <taxon>Bacillales</taxon>
        <taxon>Bacillaceae</taxon>
        <taxon>Bacillus</taxon>
    </lineage>
</organism>
<feature type="domain" description="Ionotropic glutamate receptor C-terminal" evidence="9">
    <location>
        <begin position="42"/>
        <end position="258"/>
    </location>
</feature>
<protein>
    <submittedName>
        <fullName evidence="10">ABC transporter substrate-binding protein</fullName>
    </submittedName>
</protein>
<evidence type="ECO:0000313" key="11">
    <source>
        <dbReference type="Proteomes" id="UP001197974"/>
    </source>
</evidence>
<dbReference type="Gene3D" id="3.40.190.10">
    <property type="entry name" value="Periplasmic binding protein-like II"/>
    <property type="match status" value="2"/>
</dbReference>
<proteinExistence type="inferred from homology"/>
<feature type="domain" description="Solute-binding protein family 3/N-terminal" evidence="8">
    <location>
        <begin position="42"/>
        <end position="259"/>
    </location>
</feature>
<dbReference type="PROSITE" id="PS51257">
    <property type="entry name" value="PROKAR_LIPOPROTEIN"/>
    <property type="match status" value="1"/>
</dbReference>
<dbReference type="RefSeq" id="WP_226541549.1">
    <property type="nucleotide sequence ID" value="NZ_CP129013.1"/>
</dbReference>
<evidence type="ECO:0000313" key="10">
    <source>
        <dbReference type="EMBL" id="WLR44335.1"/>
    </source>
</evidence>
<dbReference type="Proteomes" id="UP001197974">
    <property type="component" value="Chromosome"/>
</dbReference>
<dbReference type="InterPro" id="IPR018313">
    <property type="entry name" value="SBP_3_CS"/>
</dbReference>
<dbReference type="PANTHER" id="PTHR35936">
    <property type="entry name" value="MEMBRANE-BOUND LYTIC MUREIN TRANSGLYCOSYLASE F"/>
    <property type="match status" value="1"/>
</dbReference>
<keyword evidence="3 7" id="KW-0732">Signal</keyword>
<feature type="signal peptide" evidence="7">
    <location>
        <begin position="1"/>
        <end position="22"/>
    </location>
</feature>
<evidence type="ECO:0000256" key="3">
    <source>
        <dbReference type="ARBA" id="ARBA00022729"/>
    </source>
</evidence>
<dbReference type="SMART" id="SM00062">
    <property type="entry name" value="PBPb"/>
    <property type="match status" value="1"/>
</dbReference>
<evidence type="ECO:0000259" key="8">
    <source>
        <dbReference type="SMART" id="SM00062"/>
    </source>
</evidence>
<dbReference type="PANTHER" id="PTHR35936:SF34">
    <property type="entry name" value="ABC TRANSPORTER EXTRACELLULAR-BINDING PROTEIN YCKB-RELATED"/>
    <property type="match status" value="1"/>
</dbReference>
<dbReference type="InterPro" id="IPR001638">
    <property type="entry name" value="Solute-binding_3/MltF_N"/>
</dbReference>
<dbReference type="SMART" id="SM00079">
    <property type="entry name" value="PBPe"/>
    <property type="match status" value="1"/>
</dbReference>
<evidence type="ECO:0000256" key="5">
    <source>
        <dbReference type="ARBA" id="ARBA00023288"/>
    </source>
</evidence>
<keyword evidence="5" id="KW-0449">Lipoprotein</keyword>